<protein>
    <submittedName>
        <fullName evidence="1">Uncharacterized protein</fullName>
    </submittedName>
</protein>
<dbReference type="RefSeq" id="WP_344928980.1">
    <property type="nucleotide sequence ID" value="NZ_BAABCW010000014.1"/>
</dbReference>
<gene>
    <name evidence="1" type="ORF">GCM10022393_30960</name>
</gene>
<evidence type="ECO:0000313" key="2">
    <source>
        <dbReference type="Proteomes" id="UP001500459"/>
    </source>
</evidence>
<dbReference type="EMBL" id="BAABCW010000014">
    <property type="protein sequence ID" value="GAA3514831.1"/>
    <property type="molecule type" value="Genomic_DNA"/>
</dbReference>
<evidence type="ECO:0000313" key="1">
    <source>
        <dbReference type="EMBL" id="GAA3514831.1"/>
    </source>
</evidence>
<accession>A0ABP6URB2</accession>
<sequence length="419" mass="47526">MGARLFLSIAFCIHFSVFAQKIDVNFAKNGVLVFKELGMFSSNIIDFDVLDEHKINVLFESDVNRYLVRFNENGTRNVVFDTSHNTITHELINPIAMSSAIDGGVLVLSDVWKENNWVLTIRKYQDNGYLDQSFGVEGLYENNILDNQDNNFGQHMYMSSKGEIIIVARVSQFHMVKETEKIAIIKVSESGITTSTKLYDDHHFNLNCSTMRNDQLLVAYSESMDNGAERATYIVGLDSNNMDSNPVDCLNIDSEYQFFNKLVIANGHIYASNIKSDLYNLYNIRKYDMEGNLDEAFKNLGEIDFNADIYNTDFVVNDIGELFIVSTSLDNEQGIIVTKLTNRGEIDRSFGDNGVTTVFLKYPITGLHQLKLDAKQDLYISGTMDILSGSFGFITKINLNSQVLKRKQLDKFIGELFKN</sequence>
<dbReference type="Gene3D" id="2.80.10.50">
    <property type="match status" value="1"/>
</dbReference>
<keyword evidence="2" id="KW-1185">Reference proteome</keyword>
<organism evidence="1 2">
    <name type="scientific">Aquimarina addita</name>
    <dbReference type="NCBI Taxonomy" id="870485"/>
    <lineage>
        <taxon>Bacteria</taxon>
        <taxon>Pseudomonadati</taxon>
        <taxon>Bacteroidota</taxon>
        <taxon>Flavobacteriia</taxon>
        <taxon>Flavobacteriales</taxon>
        <taxon>Flavobacteriaceae</taxon>
        <taxon>Aquimarina</taxon>
    </lineage>
</organism>
<proteinExistence type="predicted"/>
<comment type="caution">
    <text evidence="1">The sequence shown here is derived from an EMBL/GenBank/DDBJ whole genome shotgun (WGS) entry which is preliminary data.</text>
</comment>
<dbReference type="Proteomes" id="UP001500459">
    <property type="component" value="Unassembled WGS sequence"/>
</dbReference>
<reference evidence="2" key="1">
    <citation type="journal article" date="2019" name="Int. J. Syst. Evol. Microbiol.">
        <title>The Global Catalogue of Microorganisms (GCM) 10K type strain sequencing project: providing services to taxonomists for standard genome sequencing and annotation.</title>
        <authorList>
            <consortium name="The Broad Institute Genomics Platform"/>
            <consortium name="The Broad Institute Genome Sequencing Center for Infectious Disease"/>
            <person name="Wu L."/>
            <person name="Ma J."/>
        </authorList>
    </citation>
    <scope>NUCLEOTIDE SEQUENCE [LARGE SCALE GENOMIC DNA]</scope>
    <source>
        <strain evidence="2">JCM 17106</strain>
    </source>
</reference>
<name>A0ABP6URB2_9FLAO</name>